<organism evidence="1 2">
    <name type="scientific">Tigriopus californicus</name>
    <name type="common">Marine copepod</name>
    <dbReference type="NCBI Taxonomy" id="6832"/>
    <lineage>
        <taxon>Eukaryota</taxon>
        <taxon>Metazoa</taxon>
        <taxon>Ecdysozoa</taxon>
        <taxon>Arthropoda</taxon>
        <taxon>Crustacea</taxon>
        <taxon>Multicrustacea</taxon>
        <taxon>Hexanauplia</taxon>
        <taxon>Copepoda</taxon>
        <taxon>Harpacticoida</taxon>
        <taxon>Harpacticidae</taxon>
        <taxon>Tigriopus</taxon>
    </lineage>
</organism>
<keyword evidence="2" id="KW-1185">Reference proteome</keyword>
<name>A0A553N732_TIGCA</name>
<dbReference type="Proteomes" id="UP000318571">
    <property type="component" value="Chromosome 8"/>
</dbReference>
<gene>
    <name evidence="1" type="ORF">TCAL_16339</name>
</gene>
<evidence type="ECO:0000313" key="1">
    <source>
        <dbReference type="EMBL" id="TRY61245.1"/>
    </source>
</evidence>
<dbReference type="EMBL" id="VCGU01000459">
    <property type="protein sequence ID" value="TRY61245.1"/>
    <property type="molecule type" value="Genomic_DNA"/>
</dbReference>
<dbReference type="AlphaFoldDB" id="A0A553N732"/>
<comment type="caution">
    <text evidence="1">The sequence shown here is derived from an EMBL/GenBank/DDBJ whole genome shotgun (WGS) entry which is preliminary data.</text>
</comment>
<evidence type="ECO:0000313" key="2">
    <source>
        <dbReference type="Proteomes" id="UP000318571"/>
    </source>
</evidence>
<reference evidence="1 2" key="1">
    <citation type="journal article" date="2018" name="Nat. Ecol. Evol.">
        <title>Genomic signatures of mitonuclear coevolution across populations of Tigriopus californicus.</title>
        <authorList>
            <person name="Barreto F.S."/>
            <person name="Watson E.T."/>
            <person name="Lima T.G."/>
            <person name="Willett C.S."/>
            <person name="Edmands S."/>
            <person name="Li W."/>
            <person name="Burton R.S."/>
        </authorList>
    </citation>
    <scope>NUCLEOTIDE SEQUENCE [LARGE SCALE GENOMIC DNA]</scope>
    <source>
        <strain evidence="1 2">San Diego</strain>
    </source>
</reference>
<accession>A0A553N732</accession>
<protein>
    <submittedName>
        <fullName evidence="1">Uncharacterized protein</fullName>
    </submittedName>
</protein>
<sequence>MRPGPTRTRRRERRDAFSVPCLFRIPCGAITLTEEALNNGTTSPADKL</sequence>
<proteinExistence type="predicted"/>